<reference evidence="2" key="1">
    <citation type="submission" date="2011-08" db="EMBL/GenBank/DDBJ databases">
        <authorList>
            <person name="Rombauts S."/>
        </authorList>
    </citation>
    <scope>NUCLEOTIDE SEQUENCE</scope>
    <source>
        <strain evidence="2">London</strain>
    </source>
</reference>
<dbReference type="AlphaFoldDB" id="T1L2F8"/>
<proteinExistence type="predicted"/>
<evidence type="ECO:0000313" key="1">
    <source>
        <dbReference type="EnsemblMetazoa" id="tetur33g00780.1"/>
    </source>
</evidence>
<dbReference type="EMBL" id="CAEY01000947">
    <property type="status" value="NOT_ANNOTATED_CDS"/>
    <property type="molecule type" value="Genomic_DNA"/>
</dbReference>
<accession>T1L2F8</accession>
<evidence type="ECO:0000313" key="2">
    <source>
        <dbReference type="Proteomes" id="UP000015104"/>
    </source>
</evidence>
<dbReference type="HOGENOM" id="CLU_3425291_0_0_1"/>
<keyword evidence="2" id="KW-1185">Reference proteome</keyword>
<dbReference type="EnsemblMetazoa" id="tetur33g00780.1">
    <property type="protein sequence ID" value="tetur33g00780.1"/>
    <property type="gene ID" value="tetur33g00780"/>
</dbReference>
<organism evidence="1 2">
    <name type="scientific">Tetranychus urticae</name>
    <name type="common">Two-spotted spider mite</name>
    <dbReference type="NCBI Taxonomy" id="32264"/>
    <lineage>
        <taxon>Eukaryota</taxon>
        <taxon>Metazoa</taxon>
        <taxon>Ecdysozoa</taxon>
        <taxon>Arthropoda</taxon>
        <taxon>Chelicerata</taxon>
        <taxon>Arachnida</taxon>
        <taxon>Acari</taxon>
        <taxon>Acariformes</taxon>
        <taxon>Trombidiformes</taxon>
        <taxon>Prostigmata</taxon>
        <taxon>Eleutherengona</taxon>
        <taxon>Raphignathae</taxon>
        <taxon>Tetranychoidea</taxon>
        <taxon>Tetranychidae</taxon>
        <taxon>Tetranychus</taxon>
    </lineage>
</organism>
<dbReference type="Proteomes" id="UP000015104">
    <property type="component" value="Unassembled WGS sequence"/>
</dbReference>
<sequence>MDCKEKTIDWLTLLQPIYHLRK</sequence>
<reference evidence="1" key="2">
    <citation type="submission" date="2015-06" db="UniProtKB">
        <authorList>
            <consortium name="EnsemblMetazoa"/>
        </authorList>
    </citation>
    <scope>IDENTIFICATION</scope>
</reference>
<protein>
    <submittedName>
        <fullName evidence="1">Uncharacterized protein</fullName>
    </submittedName>
</protein>
<name>T1L2F8_TETUR</name>